<protein>
    <submittedName>
        <fullName evidence="1">Uncharacterized protein</fullName>
    </submittedName>
</protein>
<dbReference type="RefSeq" id="WP_153345039.1">
    <property type="nucleotide sequence ID" value="NZ_WIVE01000044.1"/>
</dbReference>
<name>A0A7X1ZHC2_9PROT</name>
<accession>A0A7X1ZHC2</accession>
<dbReference type="EMBL" id="WIVE01000044">
    <property type="protein sequence ID" value="MQX37502.1"/>
    <property type="molecule type" value="Genomic_DNA"/>
</dbReference>
<proteinExistence type="predicted"/>
<comment type="caution">
    <text evidence="1">The sequence shown here is derived from an EMBL/GenBank/DDBJ whole genome shotgun (WGS) entry which is preliminary data.</text>
</comment>
<organism evidence="1 2">
    <name type="scientific">Roseospira navarrensis</name>
    <dbReference type="NCBI Taxonomy" id="140058"/>
    <lineage>
        <taxon>Bacteria</taxon>
        <taxon>Pseudomonadati</taxon>
        <taxon>Pseudomonadota</taxon>
        <taxon>Alphaproteobacteria</taxon>
        <taxon>Rhodospirillales</taxon>
        <taxon>Rhodospirillaceae</taxon>
        <taxon>Roseospira</taxon>
    </lineage>
</organism>
<dbReference type="AlphaFoldDB" id="A0A7X1ZHC2"/>
<reference evidence="1 2" key="1">
    <citation type="submission" date="2019-10" db="EMBL/GenBank/DDBJ databases">
        <title>Draft whole-genome sequence of the purple nonsulfur photosynthetic bacterium Roseospira navarrensis DSM 15114.</title>
        <authorList>
            <person name="Kyndt J.A."/>
            <person name="Meyer T.E."/>
        </authorList>
    </citation>
    <scope>NUCLEOTIDE SEQUENCE [LARGE SCALE GENOMIC DNA]</scope>
    <source>
        <strain evidence="1 2">DSM 15114</strain>
    </source>
</reference>
<sequence length="252" mass="27326">MAKRGCLVALGIVGAGLAVLIGLAVTSSSSVSATWRYRITVVVDTPEGPVSGSAVRELSVRSGGRYGPPEATVSAEIRGEAVVVDLEARGLLFALISDISDSAFYQAFPVPDGHGASTPEGIWYYKWLEPGHRATLDPDEYPGYPRMVTFDDLSDPMSVRLVYGLPDRKRTDVPTRTDAFEDVFGPGVHVREVILETTSDPVTWQVHGILPWLDEYYSRMFDGNRFHDLTTDTPLASSLSSGAFSTRGPSNN</sequence>
<evidence type="ECO:0000313" key="1">
    <source>
        <dbReference type="EMBL" id="MQX37502.1"/>
    </source>
</evidence>
<keyword evidence="2" id="KW-1185">Reference proteome</keyword>
<dbReference type="OrthoDB" id="7428686at2"/>
<dbReference type="Proteomes" id="UP000434582">
    <property type="component" value="Unassembled WGS sequence"/>
</dbReference>
<gene>
    <name evidence="1" type="ORF">GHC57_13335</name>
</gene>
<evidence type="ECO:0000313" key="2">
    <source>
        <dbReference type="Proteomes" id="UP000434582"/>
    </source>
</evidence>